<keyword evidence="3 6" id="KW-0285">Flavoprotein</keyword>
<feature type="domain" description="Acyl-CoA oxidase/dehydrogenase middle" evidence="8">
    <location>
        <begin position="126"/>
        <end position="220"/>
    </location>
</feature>
<evidence type="ECO:0000256" key="6">
    <source>
        <dbReference type="RuleBase" id="RU362125"/>
    </source>
</evidence>
<evidence type="ECO:0000259" key="8">
    <source>
        <dbReference type="Pfam" id="PF02770"/>
    </source>
</evidence>
<feature type="domain" description="Acyl-CoA dehydrogenase/oxidase N-terminal" evidence="9">
    <location>
        <begin position="6"/>
        <end position="122"/>
    </location>
</feature>
<sequence>MDLTLTEKHRALRDEVLAFIEKYRGVAPSPGGGRKRPDAKVLEWQKLLLEHGYFARSIAREYGGFGAPQDLIEQAIIADAFSRAGVSPGIHNQGISMLVPTLLEVGTEEQKRRWVGPTIRGDIIWCQGYSEPGSGSDLAAAKTRAAVDDGHFVINGQKIWTSSAHYADMMFLLCRTEPEQSKHAGLSYLLVPMNTPGIEVRPLRTMTGRAEFNETFFTDVRVPVDQIVMSRGQGWHVANITLKYERLLLGDPNKLQQRLEAIRRMMTQPGPDGSRLLDRAEWRDRLLQLQGEVMAGRHHNLRLLSEQAEGVDSGLGRLIVKYHGTMLGHRLASLALDVLGSAGLHYEPQGETGEDDTATTWQIDYMYDIGLIIGGGSSNIQKNIIGERGLGLPREPKAAVPAGGN</sequence>
<dbReference type="Gene3D" id="1.20.140.10">
    <property type="entry name" value="Butyryl-CoA Dehydrogenase, subunit A, domain 3"/>
    <property type="match status" value="1"/>
</dbReference>
<comment type="cofactor">
    <cofactor evidence="1 6">
        <name>FAD</name>
        <dbReference type="ChEBI" id="CHEBI:57692"/>
    </cofactor>
</comment>
<dbReference type="GO" id="GO:0016627">
    <property type="term" value="F:oxidoreductase activity, acting on the CH-CH group of donors"/>
    <property type="evidence" value="ECO:0007669"/>
    <property type="project" value="InterPro"/>
</dbReference>
<keyword evidence="5 6" id="KW-0560">Oxidoreductase</keyword>
<dbReference type="Pfam" id="PF02771">
    <property type="entry name" value="Acyl-CoA_dh_N"/>
    <property type="match status" value="1"/>
</dbReference>
<evidence type="ECO:0000256" key="3">
    <source>
        <dbReference type="ARBA" id="ARBA00022630"/>
    </source>
</evidence>
<dbReference type="RefSeq" id="WP_133292617.1">
    <property type="nucleotide sequence ID" value="NZ_SMSJ01000111.1"/>
</dbReference>
<keyword evidence="4 6" id="KW-0274">FAD</keyword>
<name>A0A4R5Q6S3_9PROT</name>
<reference evidence="10 11" key="1">
    <citation type="journal article" date="2016" name="J. Microbiol.">
        <title>Dankookia rubra gen. nov., sp. nov., an alphaproteobacterium isolated from sediment of a shallow stream.</title>
        <authorList>
            <person name="Kim W.H."/>
            <person name="Kim D.H."/>
            <person name="Kang K."/>
            <person name="Ahn T.Y."/>
        </authorList>
    </citation>
    <scope>NUCLEOTIDE SEQUENCE [LARGE SCALE GENOMIC DNA]</scope>
    <source>
        <strain evidence="10 11">JCM30602</strain>
    </source>
</reference>
<dbReference type="InterPro" id="IPR046373">
    <property type="entry name" value="Acyl-CoA_Oxase/DH_mid-dom_sf"/>
</dbReference>
<dbReference type="GO" id="GO:0005886">
    <property type="term" value="C:plasma membrane"/>
    <property type="evidence" value="ECO:0007669"/>
    <property type="project" value="TreeGrafter"/>
</dbReference>
<dbReference type="InterPro" id="IPR013786">
    <property type="entry name" value="AcylCoA_DH/ox_N"/>
</dbReference>
<evidence type="ECO:0000259" key="9">
    <source>
        <dbReference type="Pfam" id="PF02771"/>
    </source>
</evidence>
<dbReference type="InterPro" id="IPR036250">
    <property type="entry name" value="AcylCo_DH-like_C"/>
</dbReference>
<evidence type="ECO:0000256" key="1">
    <source>
        <dbReference type="ARBA" id="ARBA00001974"/>
    </source>
</evidence>
<dbReference type="OrthoDB" id="9775090at2"/>
<dbReference type="InterPro" id="IPR037069">
    <property type="entry name" value="AcylCoA_DH/ox_N_sf"/>
</dbReference>
<evidence type="ECO:0000256" key="4">
    <source>
        <dbReference type="ARBA" id="ARBA00022827"/>
    </source>
</evidence>
<dbReference type="SUPFAM" id="SSF56645">
    <property type="entry name" value="Acyl-CoA dehydrogenase NM domain-like"/>
    <property type="match status" value="1"/>
</dbReference>
<evidence type="ECO:0000256" key="2">
    <source>
        <dbReference type="ARBA" id="ARBA00009347"/>
    </source>
</evidence>
<evidence type="ECO:0000313" key="11">
    <source>
        <dbReference type="Proteomes" id="UP000295096"/>
    </source>
</evidence>
<dbReference type="EMBL" id="SMSJ01000111">
    <property type="protein sequence ID" value="TDH58560.1"/>
    <property type="molecule type" value="Genomic_DNA"/>
</dbReference>
<evidence type="ECO:0000256" key="5">
    <source>
        <dbReference type="ARBA" id="ARBA00023002"/>
    </source>
</evidence>
<evidence type="ECO:0000259" key="7">
    <source>
        <dbReference type="Pfam" id="PF00441"/>
    </source>
</evidence>
<dbReference type="Pfam" id="PF02770">
    <property type="entry name" value="Acyl-CoA_dh_M"/>
    <property type="match status" value="1"/>
</dbReference>
<comment type="similarity">
    <text evidence="2 6">Belongs to the acyl-CoA dehydrogenase family.</text>
</comment>
<dbReference type="SUPFAM" id="SSF47203">
    <property type="entry name" value="Acyl-CoA dehydrogenase C-terminal domain-like"/>
    <property type="match status" value="1"/>
</dbReference>
<dbReference type="PANTHER" id="PTHR43292">
    <property type="entry name" value="ACYL-COA DEHYDROGENASE"/>
    <property type="match status" value="1"/>
</dbReference>
<dbReference type="Gene3D" id="1.10.540.10">
    <property type="entry name" value="Acyl-CoA dehydrogenase/oxidase, N-terminal domain"/>
    <property type="match status" value="1"/>
</dbReference>
<keyword evidence="11" id="KW-1185">Reference proteome</keyword>
<dbReference type="Gene3D" id="2.40.110.10">
    <property type="entry name" value="Butyryl-CoA Dehydrogenase, subunit A, domain 2"/>
    <property type="match status" value="1"/>
</dbReference>
<feature type="domain" description="Acyl-CoA dehydrogenase/oxidase C-terminal" evidence="7">
    <location>
        <begin position="232"/>
        <end position="389"/>
    </location>
</feature>
<dbReference type="PANTHER" id="PTHR43292:SF3">
    <property type="entry name" value="ACYL-COA DEHYDROGENASE FADE29"/>
    <property type="match status" value="1"/>
</dbReference>
<dbReference type="InterPro" id="IPR006091">
    <property type="entry name" value="Acyl-CoA_Oxase/DH_mid-dom"/>
</dbReference>
<organism evidence="10 11">
    <name type="scientific">Dankookia rubra</name>
    <dbReference type="NCBI Taxonomy" id="1442381"/>
    <lineage>
        <taxon>Bacteria</taxon>
        <taxon>Pseudomonadati</taxon>
        <taxon>Pseudomonadota</taxon>
        <taxon>Alphaproteobacteria</taxon>
        <taxon>Acetobacterales</taxon>
        <taxon>Roseomonadaceae</taxon>
        <taxon>Dankookia</taxon>
    </lineage>
</organism>
<gene>
    <name evidence="10" type="ORF">E2C06_31945</name>
</gene>
<protein>
    <submittedName>
        <fullName evidence="10">Acyl-CoA dehydrogenase</fullName>
    </submittedName>
</protein>
<comment type="caution">
    <text evidence="10">The sequence shown here is derived from an EMBL/GenBank/DDBJ whole genome shotgun (WGS) entry which is preliminary data.</text>
</comment>
<dbReference type="FunFam" id="2.40.110.10:FF:000011">
    <property type="entry name" value="Acyl-CoA dehydrogenase FadE34"/>
    <property type="match status" value="1"/>
</dbReference>
<proteinExistence type="inferred from homology"/>
<evidence type="ECO:0000313" key="10">
    <source>
        <dbReference type="EMBL" id="TDH58560.1"/>
    </source>
</evidence>
<accession>A0A4R5Q6S3</accession>
<dbReference type="Proteomes" id="UP000295096">
    <property type="component" value="Unassembled WGS sequence"/>
</dbReference>
<dbReference type="AlphaFoldDB" id="A0A4R5Q6S3"/>
<dbReference type="InterPro" id="IPR052161">
    <property type="entry name" value="Mycobact_Acyl-CoA_DH"/>
</dbReference>
<dbReference type="InterPro" id="IPR009075">
    <property type="entry name" value="AcylCo_DH/oxidase_C"/>
</dbReference>
<dbReference type="GO" id="GO:0050660">
    <property type="term" value="F:flavin adenine dinucleotide binding"/>
    <property type="evidence" value="ECO:0007669"/>
    <property type="project" value="InterPro"/>
</dbReference>
<dbReference type="InterPro" id="IPR009100">
    <property type="entry name" value="AcylCoA_DH/oxidase_NM_dom_sf"/>
</dbReference>
<dbReference type="Pfam" id="PF00441">
    <property type="entry name" value="Acyl-CoA_dh_1"/>
    <property type="match status" value="1"/>
</dbReference>